<keyword evidence="7" id="KW-1185">Reference proteome</keyword>
<dbReference type="RefSeq" id="XP_018037636.1">
    <property type="nucleotide sequence ID" value="XM_018182785.1"/>
</dbReference>
<dbReference type="STRING" id="1460663.A0A177CJ31"/>
<dbReference type="PANTHER" id="PTHR43918:SF4">
    <property type="entry name" value="CARBOXYLIC ESTER HYDROLASE"/>
    <property type="match status" value="1"/>
</dbReference>
<dbReference type="EC" id="3.1.1.-" evidence="3"/>
<evidence type="ECO:0000256" key="2">
    <source>
        <dbReference type="ARBA" id="ARBA00022801"/>
    </source>
</evidence>
<proteinExistence type="inferred from homology"/>
<organism evidence="6 7">
    <name type="scientific">Paraphaeosphaeria sporulosa</name>
    <dbReference type="NCBI Taxonomy" id="1460663"/>
    <lineage>
        <taxon>Eukaryota</taxon>
        <taxon>Fungi</taxon>
        <taxon>Dikarya</taxon>
        <taxon>Ascomycota</taxon>
        <taxon>Pezizomycotina</taxon>
        <taxon>Dothideomycetes</taxon>
        <taxon>Pleosporomycetidae</taxon>
        <taxon>Pleosporales</taxon>
        <taxon>Massarineae</taxon>
        <taxon>Didymosphaeriaceae</taxon>
        <taxon>Paraphaeosphaeria</taxon>
    </lineage>
</organism>
<dbReference type="ESTHER" id="9pleo-a0a177cj31">
    <property type="family name" value="Fungal_carboxylesterase_lipase"/>
</dbReference>
<gene>
    <name evidence="6" type="ORF">CC84DRAFT_1216256</name>
</gene>
<dbReference type="Gene3D" id="3.40.50.1820">
    <property type="entry name" value="alpha/beta hydrolase"/>
    <property type="match status" value="2"/>
</dbReference>
<dbReference type="AlphaFoldDB" id="A0A177CJ31"/>
<protein>
    <recommendedName>
        <fullName evidence="3">Carboxylic ester hydrolase</fullName>
        <ecNumber evidence="3">3.1.1.-</ecNumber>
    </recommendedName>
</protein>
<feature type="transmembrane region" description="Helical" evidence="4">
    <location>
        <begin position="91"/>
        <end position="112"/>
    </location>
</feature>
<comment type="similarity">
    <text evidence="1 3">Belongs to the type-B carboxylesterase/lipase family.</text>
</comment>
<keyword evidence="4" id="KW-0472">Membrane</keyword>
<dbReference type="EMBL" id="KV441551">
    <property type="protein sequence ID" value="OAG07271.1"/>
    <property type="molecule type" value="Genomic_DNA"/>
</dbReference>
<name>A0A177CJ31_9PLEO</name>
<keyword evidence="2 3" id="KW-0378">Hydrolase</keyword>
<dbReference type="PROSITE" id="PS00122">
    <property type="entry name" value="CARBOXYLESTERASE_B_1"/>
    <property type="match status" value="1"/>
</dbReference>
<evidence type="ECO:0000259" key="5">
    <source>
        <dbReference type="Pfam" id="PF00135"/>
    </source>
</evidence>
<keyword evidence="4" id="KW-0812">Transmembrane</keyword>
<accession>A0A177CJ31</accession>
<evidence type="ECO:0000256" key="4">
    <source>
        <dbReference type="SAM" id="Phobius"/>
    </source>
</evidence>
<dbReference type="GO" id="GO:0052689">
    <property type="term" value="F:carboxylic ester hydrolase activity"/>
    <property type="evidence" value="ECO:0007669"/>
    <property type="project" value="TreeGrafter"/>
</dbReference>
<feature type="transmembrane region" description="Helical" evidence="4">
    <location>
        <begin position="186"/>
        <end position="207"/>
    </location>
</feature>
<dbReference type="Proteomes" id="UP000077069">
    <property type="component" value="Unassembled WGS sequence"/>
</dbReference>
<dbReference type="OrthoDB" id="408631at2759"/>
<dbReference type="InterPro" id="IPR002018">
    <property type="entry name" value="CarbesteraseB"/>
</dbReference>
<evidence type="ECO:0000313" key="7">
    <source>
        <dbReference type="Proteomes" id="UP000077069"/>
    </source>
</evidence>
<evidence type="ECO:0000256" key="1">
    <source>
        <dbReference type="ARBA" id="ARBA00005964"/>
    </source>
</evidence>
<dbReference type="InterPro" id="IPR050654">
    <property type="entry name" value="AChE-related_enzymes"/>
</dbReference>
<dbReference type="InterPro" id="IPR019826">
    <property type="entry name" value="Carboxylesterase_B_AS"/>
</dbReference>
<sequence>MVSYDECGKSYQVQGFCRDYVTSRRHPEYESEIRHIYEETANCLAADRATKSLPVFVAESFFIGGWLIALLKAALSEPSSNNWPNVEVHSIAFSGMYLWITSAVVLGSLIGASQTEGSIPRLLQAFEYQLTQVHGQLSRRPSATHREESGWCKTGIERAIHGGLNNWRPRKWSSRQRSLDISNWQMVSYVMVALIALGASFLTAIVLSNFVPPHGMNCRHIPQTVMLTIWLVSFLLECGFELWLPQGLFWAVYCKDMIAALMNVEAGVEYFNAIAQVNETFSEDCLTLNIWSKNVGQGRRTGVLLFVPGGGYVAGSANAKTYDGAKFVDQEDIVVVTFNYRVNILGFPGAPGTGNLGLLDQRLAVEWVRDNIAKFGGDPSRITIAGQSAGGGSVDYYSYAWTGDPIVAGFIAESGTVQLVEPLPEDLAAENWFNTTGLLGCGNATSNRDEVLRCMRLKNVSEIMGATTQVSIGSVLFTPFVDEVTVFKDYPARAAVGNFTKRPLLIGHNDFEASLFDLIQRLKGVVLPSFWSDFQSARFFCPVAARAKISTQYNIPTWRYRYFGDWADMRLSKIVPTGAYHGAEVNVLFDTVPHGHGIPGSTQEELKFGRYMRGAWANFVADPIHGLEKYGWPAYSSSTESLVRLAYGNSSTTSVAYPSIYDSSCNFPA</sequence>
<evidence type="ECO:0000313" key="6">
    <source>
        <dbReference type="EMBL" id="OAG07271.1"/>
    </source>
</evidence>
<keyword evidence="4" id="KW-1133">Transmembrane helix</keyword>
<dbReference type="GeneID" id="28766271"/>
<feature type="domain" description="Carboxylesterase type B" evidence="5">
    <location>
        <begin position="280"/>
        <end position="516"/>
    </location>
</feature>
<feature type="transmembrane region" description="Helical" evidence="4">
    <location>
        <begin position="53"/>
        <end position="71"/>
    </location>
</feature>
<dbReference type="SUPFAM" id="SSF53474">
    <property type="entry name" value="alpha/beta-Hydrolases"/>
    <property type="match status" value="1"/>
</dbReference>
<dbReference type="InParanoid" id="A0A177CJ31"/>
<evidence type="ECO:0000256" key="3">
    <source>
        <dbReference type="RuleBase" id="RU361235"/>
    </source>
</evidence>
<dbReference type="InterPro" id="IPR029058">
    <property type="entry name" value="AB_hydrolase_fold"/>
</dbReference>
<dbReference type="Pfam" id="PF00135">
    <property type="entry name" value="COesterase"/>
    <property type="match status" value="1"/>
</dbReference>
<reference evidence="6 7" key="1">
    <citation type="submission" date="2016-05" db="EMBL/GenBank/DDBJ databases">
        <title>Comparative analysis of secretome profiles of manganese(II)-oxidizing ascomycete fungi.</title>
        <authorList>
            <consortium name="DOE Joint Genome Institute"/>
            <person name="Zeiner C.A."/>
            <person name="Purvine S.O."/>
            <person name="Zink E.M."/>
            <person name="Wu S."/>
            <person name="Pasa-Tolic L."/>
            <person name="Chaput D.L."/>
            <person name="Haridas S."/>
            <person name="Grigoriev I.V."/>
            <person name="Santelli C.M."/>
            <person name="Hansel C.M."/>
        </authorList>
    </citation>
    <scope>NUCLEOTIDE SEQUENCE [LARGE SCALE GENOMIC DNA]</scope>
    <source>
        <strain evidence="6 7">AP3s5-JAC2a</strain>
    </source>
</reference>
<dbReference type="PANTHER" id="PTHR43918">
    <property type="entry name" value="ACETYLCHOLINESTERASE"/>
    <property type="match status" value="1"/>
</dbReference>